<dbReference type="PANTHER" id="PTHR30294:SF29">
    <property type="entry name" value="MULTIDRUG ABC TRANSPORTER PERMEASE YBHS-RELATED"/>
    <property type="match status" value="1"/>
</dbReference>
<protein>
    <submittedName>
        <fullName evidence="7">ABC transporter</fullName>
    </submittedName>
</protein>
<dbReference type="PANTHER" id="PTHR30294">
    <property type="entry name" value="MEMBRANE COMPONENT OF ABC TRANSPORTER YHHJ-RELATED"/>
    <property type="match status" value="1"/>
</dbReference>
<evidence type="ECO:0000256" key="4">
    <source>
        <dbReference type="ARBA" id="ARBA00022989"/>
    </source>
</evidence>
<dbReference type="GO" id="GO:0140359">
    <property type="term" value="F:ABC-type transporter activity"/>
    <property type="evidence" value="ECO:0007669"/>
    <property type="project" value="InterPro"/>
</dbReference>
<evidence type="ECO:0000256" key="5">
    <source>
        <dbReference type="ARBA" id="ARBA00023136"/>
    </source>
</evidence>
<evidence type="ECO:0000313" key="7">
    <source>
        <dbReference type="EMBL" id="PIE63175.1"/>
    </source>
</evidence>
<dbReference type="Pfam" id="PF12679">
    <property type="entry name" value="ABC2_membrane_2"/>
    <property type="match status" value="1"/>
</dbReference>
<feature type="transmembrane region" description="Helical" evidence="6">
    <location>
        <begin position="84"/>
        <end position="111"/>
    </location>
</feature>
<keyword evidence="2" id="KW-1003">Cell membrane</keyword>
<accession>A0A2G6MT35</accession>
<evidence type="ECO:0000313" key="8">
    <source>
        <dbReference type="Proteomes" id="UP000231203"/>
    </source>
</evidence>
<feature type="transmembrane region" description="Helical" evidence="6">
    <location>
        <begin position="52"/>
        <end position="72"/>
    </location>
</feature>
<evidence type="ECO:0000256" key="6">
    <source>
        <dbReference type="SAM" id="Phobius"/>
    </source>
</evidence>
<feature type="transmembrane region" description="Helical" evidence="6">
    <location>
        <begin position="21"/>
        <end position="46"/>
    </location>
</feature>
<evidence type="ECO:0000256" key="1">
    <source>
        <dbReference type="ARBA" id="ARBA00004651"/>
    </source>
</evidence>
<evidence type="ECO:0000256" key="2">
    <source>
        <dbReference type="ARBA" id="ARBA00022475"/>
    </source>
</evidence>
<dbReference type="GO" id="GO:0005886">
    <property type="term" value="C:plasma membrane"/>
    <property type="evidence" value="ECO:0007669"/>
    <property type="project" value="UniProtKB-SubCell"/>
</dbReference>
<comment type="caution">
    <text evidence="7">The sequence shown here is derived from an EMBL/GenBank/DDBJ whole genome shotgun (WGS) entry which is preliminary data.</text>
</comment>
<dbReference type="InterPro" id="IPR051449">
    <property type="entry name" value="ABC-2_transporter_component"/>
</dbReference>
<comment type="subcellular location">
    <subcellularLocation>
        <location evidence="1">Cell membrane</location>
        <topology evidence="1">Multi-pass membrane protein</topology>
    </subcellularLocation>
</comment>
<keyword evidence="5 6" id="KW-0472">Membrane</keyword>
<gene>
    <name evidence="7" type="ORF">CSA25_01590</name>
</gene>
<proteinExistence type="predicted"/>
<reference evidence="7 8" key="1">
    <citation type="submission" date="2017-10" db="EMBL/GenBank/DDBJ databases">
        <title>Novel microbial diversity and functional potential in the marine mammal oral microbiome.</title>
        <authorList>
            <person name="Dudek N.K."/>
            <person name="Sun C.L."/>
            <person name="Burstein D."/>
            <person name="Kantor R.S."/>
            <person name="Aliaga Goltsman D.S."/>
            <person name="Bik E.M."/>
            <person name="Thomas B.C."/>
            <person name="Banfield J.F."/>
            <person name="Relman D.A."/>
        </authorList>
    </citation>
    <scope>NUCLEOTIDE SEQUENCE [LARGE SCALE GENOMIC DNA]</scope>
    <source>
        <strain evidence="7">DOLJORAL78_47_202</strain>
    </source>
</reference>
<dbReference type="Proteomes" id="UP000231203">
    <property type="component" value="Unassembled WGS sequence"/>
</dbReference>
<feature type="transmembrane region" description="Helical" evidence="6">
    <location>
        <begin position="131"/>
        <end position="153"/>
    </location>
</feature>
<organism evidence="7 8">
    <name type="scientific">Desulfobacter postgatei</name>
    <dbReference type="NCBI Taxonomy" id="2293"/>
    <lineage>
        <taxon>Bacteria</taxon>
        <taxon>Pseudomonadati</taxon>
        <taxon>Thermodesulfobacteriota</taxon>
        <taxon>Desulfobacteria</taxon>
        <taxon>Desulfobacterales</taxon>
        <taxon>Desulfobacteraceae</taxon>
        <taxon>Desulfobacter</taxon>
    </lineage>
</organism>
<evidence type="ECO:0000256" key="3">
    <source>
        <dbReference type="ARBA" id="ARBA00022692"/>
    </source>
</evidence>
<name>A0A2G6MT35_9BACT</name>
<feature type="transmembrane region" description="Helical" evidence="6">
    <location>
        <begin position="160"/>
        <end position="183"/>
    </location>
</feature>
<sequence length="235" mass="26038">MTTPIKTIALKEFKDYFISPIAYIVISLFLIVTGWFFFSTFFIYGRADLRDFFTLLPMTFSFFIPAVTMRMFAEEKNVGSYESLLTMPVSFTHIALGKFFAASAFATAMLLPTLSYPLFISFIGNVDPGPVAGGYIGAVLLGGAYCSIGLFASALTRNQIIAFIIGCAICFTLTIIDRMLFFVPEGLVPVVEYLGANAHFTNISKGIIDSRDLIYFASVIFIFIFSTDIAMKEKN</sequence>
<dbReference type="EMBL" id="PDTI01000014">
    <property type="protein sequence ID" value="PIE63175.1"/>
    <property type="molecule type" value="Genomic_DNA"/>
</dbReference>
<feature type="transmembrane region" description="Helical" evidence="6">
    <location>
        <begin position="213"/>
        <end position="231"/>
    </location>
</feature>
<dbReference type="AlphaFoldDB" id="A0A2G6MT35"/>
<keyword evidence="3 6" id="KW-0812">Transmembrane</keyword>
<keyword evidence="4 6" id="KW-1133">Transmembrane helix</keyword>